<feature type="domain" description="YdhG-like" evidence="2">
    <location>
        <begin position="20"/>
        <end position="110"/>
    </location>
</feature>
<gene>
    <name evidence="3" type="ORF">DZC73_17710</name>
</gene>
<name>A0A3N7HLH6_9BURK</name>
<evidence type="ECO:0000313" key="4">
    <source>
        <dbReference type="Proteomes" id="UP000267464"/>
    </source>
</evidence>
<reference evidence="3 4" key="1">
    <citation type="submission" date="2018-08" db="EMBL/GenBank/DDBJ databases">
        <authorList>
            <person name="Khan S.A."/>
            <person name="Jeon C.O."/>
            <person name="Chun B.H."/>
            <person name="Jeong S.E."/>
        </authorList>
    </citation>
    <scope>NUCLEOTIDE SEQUENCE [LARGE SCALE GENOMIC DNA]</scope>
    <source>
        <strain evidence="3 4">S-16</strain>
    </source>
</reference>
<dbReference type="SUPFAM" id="SSF159888">
    <property type="entry name" value="YdhG-like"/>
    <property type="match status" value="1"/>
</dbReference>
<organism evidence="3 4">
    <name type="scientific">Piscinibacter terrae</name>
    <dbReference type="NCBI Taxonomy" id="2496871"/>
    <lineage>
        <taxon>Bacteria</taxon>
        <taxon>Pseudomonadati</taxon>
        <taxon>Pseudomonadota</taxon>
        <taxon>Betaproteobacteria</taxon>
        <taxon>Burkholderiales</taxon>
        <taxon>Sphaerotilaceae</taxon>
        <taxon>Piscinibacter</taxon>
    </lineage>
</organism>
<keyword evidence="4" id="KW-1185">Reference proteome</keyword>
<protein>
    <recommendedName>
        <fullName evidence="2">YdhG-like domain-containing protein</fullName>
    </recommendedName>
</protein>
<evidence type="ECO:0000259" key="2">
    <source>
        <dbReference type="Pfam" id="PF08818"/>
    </source>
</evidence>
<comment type="caution">
    <text evidence="3">The sequence shown here is derived from an EMBL/GenBank/DDBJ whole genome shotgun (WGS) entry which is preliminary data.</text>
</comment>
<dbReference type="Pfam" id="PF13376">
    <property type="entry name" value="OmdA"/>
    <property type="match status" value="1"/>
</dbReference>
<dbReference type="AlphaFoldDB" id="A0A3N7HLH6"/>
<dbReference type="Gene3D" id="3.90.1150.200">
    <property type="match status" value="1"/>
</dbReference>
<dbReference type="Pfam" id="PF08818">
    <property type="entry name" value="DUF1801"/>
    <property type="match status" value="1"/>
</dbReference>
<reference evidence="3 4" key="2">
    <citation type="submission" date="2018-12" db="EMBL/GenBank/DDBJ databases">
        <title>Rhizobacter gummiphilus sp. nov., a rubber-degrading bacterium isolated from the soil of a botanical garden in Japan.</title>
        <authorList>
            <person name="Shunsuke S.S."/>
        </authorList>
    </citation>
    <scope>NUCLEOTIDE SEQUENCE [LARGE SCALE GENOMIC DNA]</scope>
    <source>
        <strain evidence="3 4">S-16</strain>
    </source>
</reference>
<dbReference type="InterPro" id="IPR014922">
    <property type="entry name" value="YdhG-like"/>
</dbReference>
<dbReference type="OrthoDB" id="7619808at2"/>
<dbReference type="Proteomes" id="UP000267464">
    <property type="component" value="Unassembled WGS sequence"/>
</dbReference>
<sequence length="199" mass="22309">MGTTDPRIDAYIAKSADFAQPILTHLRQVVHAACPSVEETIKWGMPNFMYGGKILANMAAFKAHCAFGFWQRDAVAGTGKNNDAMGQFGRIESLKDLPGKAELSRLVKKAAALIDSGEKPRRVPKSAPKPTPETPDDLLAALKRNAAARKTFEAFAPSHRREYIEWITEAKRPETREKRLAQTLEWLAEGKSRNWKYER</sequence>
<dbReference type="EMBL" id="QUSW01000005">
    <property type="protein sequence ID" value="RQP22967.1"/>
    <property type="molecule type" value="Genomic_DNA"/>
</dbReference>
<accession>A0A3N7HLH6</accession>
<proteinExistence type="predicted"/>
<feature type="region of interest" description="Disordered" evidence="1">
    <location>
        <begin position="116"/>
        <end position="136"/>
    </location>
</feature>
<dbReference type="RefSeq" id="WP_124541711.1">
    <property type="nucleotide sequence ID" value="NZ_QUSW01000005.1"/>
</dbReference>
<evidence type="ECO:0000313" key="3">
    <source>
        <dbReference type="EMBL" id="RQP22967.1"/>
    </source>
</evidence>
<evidence type="ECO:0000256" key="1">
    <source>
        <dbReference type="SAM" id="MobiDB-lite"/>
    </source>
</evidence>